<dbReference type="InterPro" id="IPR023016">
    <property type="entry name" value="HisA/PriA"/>
</dbReference>
<dbReference type="GO" id="GO:0000105">
    <property type="term" value="P:L-histidine biosynthetic process"/>
    <property type="evidence" value="ECO:0007669"/>
    <property type="project" value="UniProtKB-UniRule"/>
</dbReference>
<evidence type="ECO:0000256" key="8">
    <source>
        <dbReference type="ARBA" id="ARBA00023235"/>
    </source>
</evidence>
<dbReference type="AlphaFoldDB" id="A0A444VYE3"/>
<accession>A0A444VYE3</accession>
<keyword evidence="6 9" id="KW-0028">Amino-acid biosynthesis</keyword>
<dbReference type="PANTHER" id="PTHR43090:SF2">
    <property type="entry name" value="1-(5-PHOSPHORIBOSYL)-5-[(5-PHOSPHORIBOSYLAMINO)METHYLIDENEAMINO] IMIDAZOLE-4-CARBOXAMIDE ISOMERASE"/>
    <property type="match status" value="1"/>
</dbReference>
<evidence type="ECO:0000256" key="5">
    <source>
        <dbReference type="ARBA" id="ARBA00022490"/>
    </source>
</evidence>
<dbReference type="InterPro" id="IPR044524">
    <property type="entry name" value="Isoase_HisA-like"/>
</dbReference>
<comment type="pathway">
    <text evidence="3 9 11">Amino-acid biosynthesis; L-histidine biosynthesis; L-histidine from 5-phospho-alpha-D-ribose 1-diphosphate: step 4/9.</text>
</comment>
<evidence type="ECO:0000256" key="1">
    <source>
        <dbReference type="ARBA" id="ARBA00000901"/>
    </source>
</evidence>
<dbReference type="GO" id="GO:0005737">
    <property type="term" value="C:cytoplasm"/>
    <property type="evidence" value="ECO:0007669"/>
    <property type="project" value="UniProtKB-SubCell"/>
</dbReference>
<dbReference type="NCBIfam" id="TIGR00007">
    <property type="entry name" value="1-(5-phosphoribosyl)-5-[(5-phosphoribosylamino)methylideneamino]imidazole-4-carboxamide isomerase"/>
    <property type="match status" value="1"/>
</dbReference>
<feature type="active site" description="Proton acceptor" evidence="9">
    <location>
        <position position="8"/>
    </location>
</feature>
<evidence type="ECO:0000256" key="6">
    <source>
        <dbReference type="ARBA" id="ARBA00022605"/>
    </source>
</evidence>
<evidence type="ECO:0000256" key="4">
    <source>
        <dbReference type="ARBA" id="ARBA00009667"/>
    </source>
</evidence>
<dbReference type="PANTHER" id="PTHR43090">
    <property type="entry name" value="1-(5-PHOSPHORIBOSYL)-5-[(5-PHOSPHORIBOSYLAMINO)METHYLIDENEAMINO] IMIDAZOLE-4-CARBOXAMIDE ISOMERASE"/>
    <property type="match status" value="1"/>
</dbReference>
<gene>
    <name evidence="9" type="primary">hisA</name>
    <name evidence="12" type="ORF">NU08_2221</name>
</gene>
<evidence type="ECO:0000256" key="11">
    <source>
        <dbReference type="RuleBase" id="RU003658"/>
    </source>
</evidence>
<protein>
    <recommendedName>
        <fullName evidence="9 11">1-(5-phosphoribosyl)-5-[(5-phosphoribosylamino)methylideneamino] imidazole-4-carboxamide isomerase</fullName>
        <ecNumber evidence="9 11">5.3.1.16</ecNumber>
    </recommendedName>
    <alternativeName>
        <fullName evidence="9">Phosphoribosylformimino-5-aminoimidazole carboxamide ribotide isomerase</fullName>
    </alternativeName>
</protein>
<dbReference type="GO" id="GO:0003949">
    <property type="term" value="F:1-(5-phosphoribosyl)-5-[(5-phosphoribosylamino)methylideneamino]imidazole-4-carboxamide isomerase activity"/>
    <property type="evidence" value="ECO:0007669"/>
    <property type="project" value="UniProtKB-UniRule"/>
</dbReference>
<dbReference type="FunFam" id="3.20.20.70:FF:000009">
    <property type="entry name" value="1-(5-phosphoribosyl)-5-[(5-phosphoribosylamino)methylideneamino] imidazole-4-carboxamide isomerase"/>
    <property type="match status" value="1"/>
</dbReference>
<dbReference type="Gene3D" id="3.20.20.70">
    <property type="entry name" value="Aldolase class I"/>
    <property type="match status" value="1"/>
</dbReference>
<dbReference type="EMBL" id="JUIV01000007">
    <property type="protein sequence ID" value="RYJ38635.1"/>
    <property type="molecule type" value="Genomic_DNA"/>
</dbReference>
<dbReference type="GO" id="GO:0000162">
    <property type="term" value="P:L-tryptophan biosynthetic process"/>
    <property type="evidence" value="ECO:0007669"/>
    <property type="project" value="TreeGrafter"/>
</dbReference>
<comment type="caution">
    <text evidence="12">The sequence shown here is derived from an EMBL/GenBank/DDBJ whole genome shotgun (WGS) entry which is preliminary data.</text>
</comment>
<sequence length="241" mass="26585">MRIIPAIDIIDGKCVRLSKGDYDTKIIYNENPLEVAKSFEAHGIEYLHLVDLDGAKSSKIVNYKILEQIATQTSLKIDFGGGLKSDDDLRIAFESGANQITGGSIAVKNRAIFEKWISEYGSEKIILGADAKDEKIAVSGWLEESNEDLVPFIQDYQSKGIQYVICTDIAKDGMLQGPSFDLYNKILEEAKGIKLIASGGISTFDELPKLAELGCEGTIIGKAIYEGRITLKQLEDFIIRK</sequence>
<dbReference type="Pfam" id="PF00977">
    <property type="entry name" value="His_biosynth"/>
    <property type="match status" value="1"/>
</dbReference>
<dbReference type="InterPro" id="IPR011060">
    <property type="entry name" value="RibuloseP-bd_barrel"/>
</dbReference>
<evidence type="ECO:0000256" key="9">
    <source>
        <dbReference type="HAMAP-Rule" id="MF_01014"/>
    </source>
</evidence>
<dbReference type="InterPro" id="IPR006062">
    <property type="entry name" value="His_biosynth"/>
</dbReference>
<dbReference type="UniPathway" id="UPA00031">
    <property type="reaction ID" value="UER00009"/>
</dbReference>
<evidence type="ECO:0000256" key="3">
    <source>
        <dbReference type="ARBA" id="ARBA00005133"/>
    </source>
</evidence>
<dbReference type="EC" id="5.3.1.16" evidence="9 11"/>
<dbReference type="InterPro" id="IPR013785">
    <property type="entry name" value="Aldolase_TIM"/>
</dbReference>
<proteinExistence type="inferred from homology"/>
<organism evidence="12 13">
    <name type="scientific">Flavobacterium anhuiense</name>
    <dbReference type="NCBI Taxonomy" id="459526"/>
    <lineage>
        <taxon>Bacteria</taxon>
        <taxon>Pseudomonadati</taxon>
        <taxon>Bacteroidota</taxon>
        <taxon>Flavobacteriia</taxon>
        <taxon>Flavobacteriales</taxon>
        <taxon>Flavobacteriaceae</taxon>
        <taxon>Flavobacterium</taxon>
    </lineage>
</organism>
<feature type="active site" description="Proton donor" evidence="9">
    <location>
        <position position="130"/>
    </location>
</feature>
<name>A0A444VYE3_9FLAO</name>
<dbReference type="SUPFAM" id="SSF51366">
    <property type="entry name" value="Ribulose-phoshate binding barrel"/>
    <property type="match status" value="1"/>
</dbReference>
<evidence type="ECO:0000313" key="12">
    <source>
        <dbReference type="EMBL" id="RYJ38635.1"/>
    </source>
</evidence>
<evidence type="ECO:0000313" key="13">
    <source>
        <dbReference type="Proteomes" id="UP000290433"/>
    </source>
</evidence>
<keyword evidence="5 9" id="KW-0963">Cytoplasm</keyword>
<comment type="catalytic activity">
    <reaction evidence="1 9 11">
        <text>1-(5-phospho-beta-D-ribosyl)-5-[(5-phospho-beta-D-ribosylamino)methylideneamino]imidazole-4-carboxamide = 5-[(5-phospho-1-deoxy-D-ribulos-1-ylimino)methylamino]-1-(5-phospho-beta-D-ribosyl)imidazole-4-carboxamide</text>
        <dbReference type="Rhea" id="RHEA:15469"/>
        <dbReference type="ChEBI" id="CHEBI:58435"/>
        <dbReference type="ChEBI" id="CHEBI:58525"/>
        <dbReference type="EC" id="5.3.1.16"/>
    </reaction>
</comment>
<reference evidence="12 13" key="1">
    <citation type="submission" date="2014-12" db="EMBL/GenBank/DDBJ databases">
        <title>Genome sequence of Flavobacterium anhuiense RCM74.</title>
        <authorList>
            <person name="Kim J.F."/>
            <person name="Song J.Y."/>
            <person name="Kwak M.-J."/>
            <person name="Lee S.-W."/>
        </authorList>
    </citation>
    <scope>NUCLEOTIDE SEQUENCE [LARGE SCALE GENOMIC DNA]</scope>
    <source>
        <strain evidence="12 13">RCM74</strain>
    </source>
</reference>
<comment type="subcellular location">
    <subcellularLocation>
        <location evidence="2 9 11">Cytoplasm</location>
    </subcellularLocation>
</comment>
<keyword evidence="8 9" id="KW-0413">Isomerase</keyword>
<dbReference type="HAMAP" id="MF_01014">
    <property type="entry name" value="HisA"/>
    <property type="match status" value="1"/>
</dbReference>
<evidence type="ECO:0000256" key="2">
    <source>
        <dbReference type="ARBA" id="ARBA00004496"/>
    </source>
</evidence>
<dbReference type="CDD" id="cd04732">
    <property type="entry name" value="HisA"/>
    <property type="match status" value="1"/>
</dbReference>
<keyword evidence="7 9" id="KW-0368">Histidine biosynthesis</keyword>
<evidence type="ECO:0000256" key="10">
    <source>
        <dbReference type="RuleBase" id="RU003657"/>
    </source>
</evidence>
<evidence type="ECO:0000256" key="7">
    <source>
        <dbReference type="ARBA" id="ARBA00023102"/>
    </source>
</evidence>
<dbReference type="Proteomes" id="UP000290433">
    <property type="component" value="Unassembled WGS sequence"/>
</dbReference>
<comment type="similarity">
    <text evidence="4 9 10">Belongs to the HisA/HisF family.</text>
</comment>
<dbReference type="RefSeq" id="WP_129747106.1">
    <property type="nucleotide sequence ID" value="NZ_JUIV01000007.1"/>
</dbReference>
<dbReference type="InterPro" id="IPR006063">
    <property type="entry name" value="HisA_bact_arch"/>
</dbReference>
<dbReference type="OrthoDB" id="9807749at2"/>